<dbReference type="Proteomes" id="UP001461341">
    <property type="component" value="Chromosome"/>
</dbReference>
<evidence type="ECO:0000256" key="2">
    <source>
        <dbReference type="ARBA" id="ARBA00006896"/>
    </source>
</evidence>
<gene>
    <name evidence="8" type="primary">csm2</name>
    <name evidence="8" type="ORF">QBE54_07910</name>
</gene>
<comment type="similarity">
    <text evidence="2">Belongs to the CRISPR-associated Csm2 family.</text>
</comment>
<feature type="region of interest" description="Disordered" evidence="7">
    <location>
        <begin position="1"/>
        <end position="22"/>
    </location>
</feature>
<organism evidence="8 9">
    <name type="scientific">Thermatribacter velox</name>
    <dbReference type="NCBI Taxonomy" id="3039681"/>
    <lineage>
        <taxon>Bacteria</taxon>
        <taxon>Pseudomonadati</taxon>
        <taxon>Atribacterota</taxon>
        <taxon>Atribacteria</taxon>
        <taxon>Atribacterales</taxon>
        <taxon>Thermatribacteraceae</taxon>
        <taxon>Thermatribacter</taxon>
    </lineage>
</organism>
<evidence type="ECO:0000313" key="8">
    <source>
        <dbReference type="EMBL" id="WZL75512.1"/>
    </source>
</evidence>
<evidence type="ECO:0000313" key="9">
    <source>
        <dbReference type="Proteomes" id="UP001461341"/>
    </source>
</evidence>
<dbReference type="InterPro" id="IPR010149">
    <property type="entry name" value="CRISPR-assoc_prot_Csm2_III-A"/>
</dbReference>
<evidence type="ECO:0000256" key="5">
    <source>
        <dbReference type="ARBA" id="ARBA00023118"/>
    </source>
</evidence>
<evidence type="ECO:0000256" key="4">
    <source>
        <dbReference type="ARBA" id="ARBA00022884"/>
    </source>
</evidence>
<evidence type="ECO:0000256" key="3">
    <source>
        <dbReference type="ARBA" id="ARBA00016118"/>
    </source>
</evidence>
<reference evidence="8 9" key="1">
    <citation type="submission" date="2023-03" db="EMBL/GenBank/DDBJ databases">
        <title>Novel Species.</title>
        <authorList>
            <person name="Ma S."/>
        </authorList>
    </citation>
    <scope>NUCLEOTIDE SEQUENCE [LARGE SCALE GENOMIC DNA]</scope>
    <source>
        <strain evidence="8 9">B11</strain>
    </source>
</reference>
<evidence type="ECO:0000256" key="1">
    <source>
        <dbReference type="ARBA" id="ARBA00003640"/>
    </source>
</evidence>
<keyword evidence="9" id="KW-1185">Reference proteome</keyword>
<proteinExistence type="inferred from homology"/>
<protein>
    <recommendedName>
        <fullName evidence="3">CRISPR system Cms protein Csm2</fullName>
    </recommendedName>
    <alternativeName>
        <fullName evidence="6">CRISPR type III A-associated protein Csm2</fullName>
    </alternativeName>
</protein>
<keyword evidence="5" id="KW-0051">Antiviral defense</keyword>
<sequence length="150" mass="17607">MPQARTNPGRSGASGVPQEEQWRREVREDLGPDYVKKVLNFDRLDIEQFKQFNEKVKSFVQKRSKINSTRMRKIYEIIHRARSPQEFLLSIPRLAYMVGREDNPWEKKLIGAIFIVFNDCAAGVKTQEDLRSIQRFAEALVAYHKFYGDK</sequence>
<dbReference type="EMBL" id="CP121689">
    <property type="protein sequence ID" value="WZL75512.1"/>
    <property type="molecule type" value="Genomic_DNA"/>
</dbReference>
<comment type="function">
    <text evidence="1">This subunit may be involved in monitoring complementarity of crRNA and target RNA.</text>
</comment>
<dbReference type="Pfam" id="PF03750">
    <property type="entry name" value="Csm2_III-A"/>
    <property type="match status" value="1"/>
</dbReference>
<keyword evidence="4" id="KW-0694">RNA-binding</keyword>
<evidence type="ECO:0000256" key="6">
    <source>
        <dbReference type="ARBA" id="ARBA00031723"/>
    </source>
</evidence>
<accession>A0ABZ2YAC0</accession>
<dbReference type="RefSeq" id="WP_369017659.1">
    <property type="nucleotide sequence ID" value="NZ_CP121689.1"/>
</dbReference>
<evidence type="ECO:0000256" key="7">
    <source>
        <dbReference type="SAM" id="MobiDB-lite"/>
    </source>
</evidence>
<name>A0ABZ2YAC0_9BACT</name>